<evidence type="ECO:0000259" key="5">
    <source>
        <dbReference type="Pfam" id="PF13439"/>
    </source>
</evidence>
<dbReference type="PANTHER" id="PTHR45947">
    <property type="entry name" value="SULFOQUINOVOSYL TRANSFERASE SQD2"/>
    <property type="match status" value="1"/>
</dbReference>
<feature type="domain" description="Glycosyl transferase family 1" evidence="4">
    <location>
        <begin position="212"/>
        <end position="367"/>
    </location>
</feature>
<dbReference type="EMBL" id="CP122566">
    <property type="protein sequence ID" value="WGH94181.1"/>
    <property type="molecule type" value="Genomic_DNA"/>
</dbReference>
<dbReference type="InterPro" id="IPR050194">
    <property type="entry name" value="Glycosyltransferase_grp1"/>
</dbReference>
<dbReference type="GO" id="GO:0016757">
    <property type="term" value="F:glycosyltransferase activity"/>
    <property type="evidence" value="ECO:0007669"/>
    <property type="project" value="UniProtKB-KW"/>
</dbReference>
<feature type="domain" description="Glycosyltransferase subfamily 4-like N-terminal" evidence="5">
    <location>
        <begin position="22"/>
        <end position="198"/>
    </location>
</feature>
<proteinExistence type="predicted"/>
<reference evidence="6 7" key="1">
    <citation type="submission" date="2023-03" db="EMBL/GenBank/DDBJ databases">
        <title>Complete genome sequences of several Auritidibacter ignavus strains isolated from ear infections.</title>
        <authorList>
            <person name="Baehr T."/>
            <person name="Baumhoegger A.M."/>
        </authorList>
    </citation>
    <scope>NUCLEOTIDE SEQUENCE [LARGE SCALE GENOMIC DNA]</scope>
    <source>
        <strain evidence="6 7">BABAE-6</strain>
    </source>
</reference>
<dbReference type="Pfam" id="PF13439">
    <property type="entry name" value="Glyco_transf_4"/>
    <property type="match status" value="1"/>
</dbReference>
<dbReference type="PANTHER" id="PTHR45947:SF3">
    <property type="entry name" value="SULFOQUINOVOSYL TRANSFERASE SQD2"/>
    <property type="match status" value="1"/>
</dbReference>
<evidence type="ECO:0000256" key="2">
    <source>
        <dbReference type="ARBA" id="ARBA00022676"/>
    </source>
</evidence>
<gene>
    <name evidence="6" type="ORF">QDX21_05150</name>
</gene>
<organism evidence="6 7">
    <name type="scientific">Auritidibacter ignavus</name>
    <dbReference type="NCBI Taxonomy" id="678932"/>
    <lineage>
        <taxon>Bacteria</taxon>
        <taxon>Bacillati</taxon>
        <taxon>Actinomycetota</taxon>
        <taxon>Actinomycetes</taxon>
        <taxon>Micrococcales</taxon>
        <taxon>Micrococcaceae</taxon>
        <taxon>Auritidibacter</taxon>
    </lineage>
</organism>
<dbReference type="Proteomes" id="UP001224674">
    <property type="component" value="Chromosome"/>
</dbReference>
<evidence type="ECO:0000313" key="6">
    <source>
        <dbReference type="EMBL" id="WGH94181.1"/>
    </source>
</evidence>
<evidence type="ECO:0000256" key="1">
    <source>
        <dbReference type="ARBA" id="ARBA00021292"/>
    </source>
</evidence>
<protein>
    <recommendedName>
        <fullName evidence="1">D-inositol 3-phosphate glycosyltransferase</fullName>
    </recommendedName>
</protein>
<dbReference type="InterPro" id="IPR001296">
    <property type="entry name" value="Glyco_trans_1"/>
</dbReference>
<dbReference type="SUPFAM" id="SSF53756">
    <property type="entry name" value="UDP-Glycosyltransferase/glycogen phosphorylase"/>
    <property type="match status" value="1"/>
</dbReference>
<keyword evidence="7" id="KW-1185">Reference proteome</keyword>
<dbReference type="Gene3D" id="3.40.50.2000">
    <property type="entry name" value="Glycogen Phosphorylase B"/>
    <property type="match status" value="2"/>
</dbReference>
<name>A0AAJ6AQ07_9MICC</name>
<sequence length="403" mass="44410">MPVPESGPLTLLIAADTYPPDVNGAATVCFRLATELHRRGHHVHVVSARNEAGPDTVQYRDEATVHRLKSCPAPTHETYRLVSRSHAGQAIGALLDEIKPDVVHAQCHYMIGEAAILQAEKRRIRTVCTNHFMPENLDPFLPFPQWFRNIVSKNSWRDMGRLMGKAVAVTTPTPLSAQTMRERAGLDLVLPVSNGINAAKYQLAEGEEIPKNPYPTVLFVGRLAVEKNIDVLLRALSHTGPEIHAEIVGDGEQRYRLWDLAESLGLDDRVRFLGHLSDEELRVAYLRADAFCQPGTAELQSLVSLEAMSAQKPVILANALALPHLVNEGENGYLFTPGDAGDLADKLQRVLLAAPAERQKMGERSYQIALRHSESASVDVLEALYRGATLEEATQLLPEATLR</sequence>
<dbReference type="InterPro" id="IPR028098">
    <property type="entry name" value="Glyco_trans_4-like_N"/>
</dbReference>
<dbReference type="RefSeq" id="WP_279675295.1">
    <property type="nucleotide sequence ID" value="NZ_CP122566.1"/>
</dbReference>
<keyword evidence="2 6" id="KW-0328">Glycosyltransferase</keyword>
<dbReference type="AlphaFoldDB" id="A0AAJ6AQ07"/>
<accession>A0AAJ6AQ07</accession>
<evidence type="ECO:0000259" key="4">
    <source>
        <dbReference type="Pfam" id="PF00534"/>
    </source>
</evidence>
<keyword evidence="3 6" id="KW-0808">Transferase</keyword>
<dbReference type="Pfam" id="PF00534">
    <property type="entry name" value="Glycos_transf_1"/>
    <property type="match status" value="1"/>
</dbReference>
<dbReference type="GO" id="GO:1901137">
    <property type="term" value="P:carbohydrate derivative biosynthetic process"/>
    <property type="evidence" value="ECO:0007669"/>
    <property type="project" value="UniProtKB-ARBA"/>
</dbReference>
<evidence type="ECO:0000256" key="3">
    <source>
        <dbReference type="ARBA" id="ARBA00022679"/>
    </source>
</evidence>
<evidence type="ECO:0000313" key="7">
    <source>
        <dbReference type="Proteomes" id="UP001224674"/>
    </source>
</evidence>